<evidence type="ECO:0000313" key="2">
    <source>
        <dbReference type="EMBL" id="KUG24836.1"/>
    </source>
</evidence>
<proteinExistence type="inferred from homology"/>
<dbReference type="AlphaFoldDB" id="A0A0W8FVJ0"/>
<dbReference type="InterPro" id="IPR022111">
    <property type="entry name" value="Rhodanese_C"/>
</dbReference>
<sequence>MNQQESKYKVLLFYKYVEFSNPEKFREDHLQFCLDNDIKGRIFISTEGINGTVSGTIKNIELYKSQVKSYPEFSDIWFKVDDANEHAFFKTHVRVKNEIVHADFGKVDLQKTGKRLKPDDLNKFYEENKDFVIVDARNTYESEIGRFKNAVTPEMKTFRDWTKVVDELKDFKDKTVVTYCTGGIRCEKASAYLVEQGFKDVYQLEGGIVTYTKDNPDKYWEGSIFVFDERRIVQPNTKTELQHTGKCYYCGQPASWYINCHNQNCDKLLVTCHNCKIENEYCCSDKCRTSDNKRKRIHG</sequence>
<reference evidence="2" key="1">
    <citation type="journal article" date="2015" name="Proc. Natl. Acad. Sci. U.S.A.">
        <title>Networks of energetic and metabolic interactions define dynamics in microbial communities.</title>
        <authorList>
            <person name="Embree M."/>
            <person name="Liu J.K."/>
            <person name="Al-Bassam M.M."/>
            <person name="Zengler K."/>
        </authorList>
    </citation>
    <scope>NUCLEOTIDE SEQUENCE</scope>
</reference>
<dbReference type="Gene3D" id="3.30.70.100">
    <property type="match status" value="1"/>
</dbReference>
<dbReference type="HAMAP" id="MF_00469">
    <property type="entry name" value="TrhO"/>
    <property type="match status" value="1"/>
</dbReference>
<dbReference type="Pfam" id="PF17773">
    <property type="entry name" value="UPF0176_N"/>
    <property type="match status" value="1"/>
</dbReference>
<dbReference type="EMBL" id="LNQE01000814">
    <property type="protein sequence ID" value="KUG24836.1"/>
    <property type="molecule type" value="Genomic_DNA"/>
</dbReference>
<dbReference type="InterPro" id="IPR020936">
    <property type="entry name" value="TrhO"/>
</dbReference>
<dbReference type="InterPro" id="IPR036873">
    <property type="entry name" value="Rhodanese-like_dom_sf"/>
</dbReference>
<protein>
    <submittedName>
        <fullName evidence="2">Rhodanese domain protein</fullName>
    </submittedName>
</protein>
<accession>A0A0W8FVJ0</accession>
<dbReference type="PROSITE" id="PS50206">
    <property type="entry name" value="RHODANESE_3"/>
    <property type="match status" value="1"/>
</dbReference>
<name>A0A0W8FVJ0_9ZZZZ</name>
<dbReference type="CDD" id="cd01518">
    <property type="entry name" value="RHOD_YceA"/>
    <property type="match status" value="1"/>
</dbReference>
<dbReference type="InterPro" id="IPR040503">
    <property type="entry name" value="TRHO_N"/>
</dbReference>
<dbReference type="InterPro" id="IPR001763">
    <property type="entry name" value="Rhodanese-like_dom"/>
</dbReference>
<evidence type="ECO:0000259" key="1">
    <source>
        <dbReference type="PROSITE" id="PS50206"/>
    </source>
</evidence>
<organism evidence="2">
    <name type="scientific">hydrocarbon metagenome</name>
    <dbReference type="NCBI Taxonomy" id="938273"/>
    <lineage>
        <taxon>unclassified sequences</taxon>
        <taxon>metagenomes</taxon>
        <taxon>ecological metagenomes</taxon>
    </lineage>
</organism>
<dbReference type="SMART" id="SM00450">
    <property type="entry name" value="RHOD"/>
    <property type="match status" value="1"/>
</dbReference>
<dbReference type="Pfam" id="PF00581">
    <property type="entry name" value="Rhodanese"/>
    <property type="match status" value="1"/>
</dbReference>
<dbReference type="Pfam" id="PF12368">
    <property type="entry name" value="Rhodanese_C"/>
    <property type="match status" value="1"/>
</dbReference>
<gene>
    <name evidence="2" type="ORF">ASZ90_005359</name>
</gene>
<comment type="caution">
    <text evidence="2">The sequence shown here is derived from an EMBL/GenBank/DDBJ whole genome shotgun (WGS) entry which is preliminary data.</text>
</comment>
<dbReference type="PANTHER" id="PTHR43268">
    <property type="entry name" value="THIOSULFATE SULFURTRANSFERASE/RHODANESE-LIKE DOMAIN-CONTAINING PROTEIN 2"/>
    <property type="match status" value="1"/>
</dbReference>
<dbReference type="NCBIfam" id="NF001135">
    <property type="entry name" value="PRK00142.1-3"/>
    <property type="match status" value="1"/>
</dbReference>
<feature type="domain" description="Rhodanese" evidence="1">
    <location>
        <begin position="127"/>
        <end position="220"/>
    </location>
</feature>
<dbReference type="Gene3D" id="3.40.250.10">
    <property type="entry name" value="Rhodanese-like domain"/>
    <property type="match status" value="1"/>
</dbReference>
<dbReference type="PANTHER" id="PTHR43268:SF3">
    <property type="entry name" value="RHODANESE-LIKE DOMAIN-CONTAINING PROTEIN 7-RELATED"/>
    <property type="match status" value="1"/>
</dbReference>
<dbReference type="SUPFAM" id="SSF52821">
    <property type="entry name" value="Rhodanese/Cell cycle control phosphatase"/>
    <property type="match status" value="1"/>
</dbReference>